<feature type="transmembrane region" description="Helical" evidence="16">
    <location>
        <begin position="88"/>
        <end position="111"/>
    </location>
</feature>
<feature type="domain" description="Cytochrome oxidase subunit II copper A binding" evidence="18">
    <location>
        <begin position="138"/>
        <end position="281"/>
    </location>
</feature>
<keyword evidence="4 14" id="KW-0679">Respiratory chain</keyword>
<dbReference type="InterPro" id="IPR036257">
    <property type="entry name" value="Cyt_c_oxidase_su2_TM_sf"/>
</dbReference>
<evidence type="ECO:0000256" key="14">
    <source>
        <dbReference type="RuleBase" id="RU000456"/>
    </source>
</evidence>
<keyword evidence="11 16" id="KW-0472">Membrane</keyword>
<organism evidence="20 21">
    <name type="scientific">Henriciella pelagia</name>
    <dbReference type="NCBI Taxonomy" id="1977912"/>
    <lineage>
        <taxon>Bacteria</taxon>
        <taxon>Pseudomonadati</taxon>
        <taxon>Pseudomonadota</taxon>
        <taxon>Alphaproteobacteria</taxon>
        <taxon>Hyphomonadales</taxon>
        <taxon>Hyphomonadaceae</taxon>
        <taxon>Henriciella</taxon>
    </lineage>
</organism>
<evidence type="ECO:0000256" key="9">
    <source>
        <dbReference type="ARBA" id="ARBA00022989"/>
    </source>
</evidence>
<evidence type="ECO:0000313" key="20">
    <source>
        <dbReference type="EMBL" id="GGB60505.1"/>
    </source>
</evidence>
<keyword evidence="7" id="KW-1278">Translocase</keyword>
<evidence type="ECO:0000256" key="6">
    <source>
        <dbReference type="ARBA" id="ARBA00022723"/>
    </source>
</evidence>
<comment type="subcellular location">
    <subcellularLocation>
        <location evidence="14">Cell membrane</location>
        <topology evidence="14">Multi-pass membrane protein</topology>
    </subcellularLocation>
    <subcellularLocation>
        <location evidence="1">Membrane</location>
        <topology evidence="1">Multi-pass membrane protein</topology>
    </subcellularLocation>
</comment>
<dbReference type="Pfam" id="PF00116">
    <property type="entry name" value="COX2"/>
    <property type="match status" value="1"/>
</dbReference>
<dbReference type="InterPro" id="IPR008972">
    <property type="entry name" value="Cupredoxin"/>
</dbReference>
<evidence type="ECO:0000256" key="8">
    <source>
        <dbReference type="ARBA" id="ARBA00022982"/>
    </source>
</evidence>
<keyword evidence="5 14" id="KW-0812">Transmembrane</keyword>
<comment type="function">
    <text evidence="12 15">Subunits I and II form the functional core of the enzyme complex. Electrons originating in cytochrome c are transferred via heme a and Cu(A) to the binuclear center formed by heme a3 and Cu(B).</text>
</comment>
<evidence type="ECO:0000313" key="21">
    <source>
        <dbReference type="Proteomes" id="UP000628854"/>
    </source>
</evidence>
<evidence type="ECO:0000256" key="5">
    <source>
        <dbReference type="ARBA" id="ARBA00022692"/>
    </source>
</evidence>
<dbReference type="NCBIfam" id="TIGR02866">
    <property type="entry name" value="CoxB"/>
    <property type="match status" value="1"/>
</dbReference>
<dbReference type="SUPFAM" id="SSF81464">
    <property type="entry name" value="Cytochrome c oxidase subunit II-like, transmembrane region"/>
    <property type="match status" value="1"/>
</dbReference>
<evidence type="ECO:0000259" key="19">
    <source>
        <dbReference type="PROSITE" id="PS50999"/>
    </source>
</evidence>
<dbReference type="EMBL" id="BMKF01000001">
    <property type="protein sequence ID" value="GGB60505.1"/>
    <property type="molecule type" value="Genomic_DNA"/>
</dbReference>
<protein>
    <recommendedName>
        <fullName evidence="15">Cytochrome c oxidase subunit 2</fullName>
        <ecNumber evidence="15">7.1.1.9</ecNumber>
    </recommendedName>
</protein>
<dbReference type="InterPro" id="IPR001505">
    <property type="entry name" value="Copper_CuA"/>
</dbReference>
<evidence type="ECO:0000259" key="18">
    <source>
        <dbReference type="PROSITE" id="PS50857"/>
    </source>
</evidence>
<proteinExistence type="inferred from homology"/>
<dbReference type="PROSITE" id="PS00078">
    <property type="entry name" value="COX2"/>
    <property type="match status" value="1"/>
</dbReference>
<keyword evidence="3 14" id="KW-0813">Transport</keyword>
<name>A0ABQ1J7B6_9PROT</name>
<evidence type="ECO:0000256" key="4">
    <source>
        <dbReference type="ARBA" id="ARBA00022660"/>
    </source>
</evidence>
<comment type="similarity">
    <text evidence="2 14">Belongs to the cytochrome c oxidase subunit 2 family.</text>
</comment>
<evidence type="ECO:0000256" key="17">
    <source>
        <dbReference type="SAM" id="SignalP"/>
    </source>
</evidence>
<evidence type="ECO:0000256" key="7">
    <source>
        <dbReference type="ARBA" id="ARBA00022967"/>
    </source>
</evidence>
<feature type="domain" description="Cytochrome oxidase subunit II transmembrane region profile" evidence="19">
    <location>
        <begin position="21"/>
        <end position="116"/>
    </location>
</feature>
<dbReference type="InterPro" id="IPR045187">
    <property type="entry name" value="CcO_II"/>
</dbReference>
<evidence type="ECO:0000256" key="13">
    <source>
        <dbReference type="ARBA" id="ARBA00047816"/>
    </source>
</evidence>
<dbReference type="InterPro" id="IPR002429">
    <property type="entry name" value="CcO_II-like_C"/>
</dbReference>
<reference evidence="21" key="1">
    <citation type="journal article" date="2019" name="Int. J. Syst. Evol. Microbiol.">
        <title>The Global Catalogue of Microorganisms (GCM) 10K type strain sequencing project: providing services to taxonomists for standard genome sequencing and annotation.</title>
        <authorList>
            <consortium name="The Broad Institute Genomics Platform"/>
            <consortium name="The Broad Institute Genome Sequencing Center for Infectious Disease"/>
            <person name="Wu L."/>
            <person name="Ma J."/>
        </authorList>
    </citation>
    <scope>NUCLEOTIDE SEQUENCE [LARGE SCALE GENOMIC DNA]</scope>
    <source>
        <strain evidence="21">CGMCC 1.15928</strain>
    </source>
</reference>
<dbReference type="PRINTS" id="PR01166">
    <property type="entry name" value="CYCOXIDASEII"/>
</dbReference>
<evidence type="ECO:0000256" key="12">
    <source>
        <dbReference type="ARBA" id="ARBA00024688"/>
    </source>
</evidence>
<dbReference type="InterPro" id="IPR014222">
    <property type="entry name" value="Cyt_c_oxidase_su2"/>
</dbReference>
<evidence type="ECO:0000256" key="2">
    <source>
        <dbReference type="ARBA" id="ARBA00007866"/>
    </source>
</evidence>
<accession>A0ABQ1J7B6</accession>
<keyword evidence="9 16" id="KW-1133">Transmembrane helix</keyword>
<comment type="cofactor">
    <cofactor evidence="15">
        <name>Cu cation</name>
        <dbReference type="ChEBI" id="CHEBI:23378"/>
    </cofactor>
    <text evidence="15">Binds a copper A center.</text>
</comment>
<keyword evidence="21" id="KW-1185">Reference proteome</keyword>
<dbReference type="Pfam" id="PF02790">
    <property type="entry name" value="COX2_TM"/>
    <property type="match status" value="1"/>
</dbReference>
<gene>
    <name evidence="20" type="primary">coxB</name>
    <name evidence="20" type="ORF">GCM10011503_06260</name>
</gene>
<sequence>MRFLIALLSILPFGATALAAQPEPGAINFQPAATRIAERIHNFHFGVLVIITIITLFVLALLIWVCLRYNKRANPVAHKFSHNTVVEIVWTVVPVIILVVIAGPSFSNLFYQENEPDLEAIAAVEDANPNLYPEAASEGWITVKAQGNQWNWTYSFPDELDSGGYPVEFVSNPLQRGLSSDRGTEANGPRNLATDYPLVLPVNRYIRYQTAASDVIHSWTVPAFGVKTDAVPGRLNEGWFLVEETGTYYGQCSELCGKDHAFMPIEVRVVEADQYEAWIESLKAGEDFDAAFDAIRPAITASIEEPTDAALRLAQAQ</sequence>
<feature type="signal peptide" evidence="17">
    <location>
        <begin position="1"/>
        <end position="19"/>
    </location>
</feature>
<comment type="caution">
    <text evidence="20">The sequence shown here is derived from an EMBL/GenBank/DDBJ whole genome shotgun (WGS) entry which is preliminary data.</text>
</comment>
<dbReference type="EC" id="7.1.1.9" evidence="15"/>
<evidence type="ECO:0000256" key="11">
    <source>
        <dbReference type="ARBA" id="ARBA00023136"/>
    </source>
</evidence>
<keyword evidence="6 15" id="KW-0479">Metal-binding</keyword>
<dbReference type="RefSeq" id="WP_084393636.1">
    <property type="nucleotide sequence ID" value="NZ_BMKF01000001.1"/>
</dbReference>
<evidence type="ECO:0000256" key="10">
    <source>
        <dbReference type="ARBA" id="ARBA00023008"/>
    </source>
</evidence>
<evidence type="ECO:0000256" key="15">
    <source>
        <dbReference type="RuleBase" id="RU004024"/>
    </source>
</evidence>
<comment type="catalytic activity">
    <reaction evidence="13 15">
        <text>4 Fe(II)-[cytochrome c] + O2 + 8 H(+)(in) = 4 Fe(III)-[cytochrome c] + 2 H2O + 4 H(+)(out)</text>
        <dbReference type="Rhea" id="RHEA:11436"/>
        <dbReference type="Rhea" id="RHEA-COMP:10350"/>
        <dbReference type="Rhea" id="RHEA-COMP:14399"/>
        <dbReference type="ChEBI" id="CHEBI:15377"/>
        <dbReference type="ChEBI" id="CHEBI:15378"/>
        <dbReference type="ChEBI" id="CHEBI:15379"/>
        <dbReference type="ChEBI" id="CHEBI:29033"/>
        <dbReference type="ChEBI" id="CHEBI:29034"/>
        <dbReference type="EC" id="7.1.1.9"/>
    </reaction>
</comment>
<feature type="chain" id="PRO_5046219044" description="Cytochrome c oxidase subunit 2" evidence="17">
    <location>
        <begin position="20"/>
        <end position="317"/>
    </location>
</feature>
<dbReference type="PANTHER" id="PTHR22888">
    <property type="entry name" value="CYTOCHROME C OXIDASE, SUBUNIT II"/>
    <property type="match status" value="1"/>
</dbReference>
<dbReference type="SUPFAM" id="SSF49503">
    <property type="entry name" value="Cupredoxins"/>
    <property type="match status" value="1"/>
</dbReference>
<dbReference type="InterPro" id="IPR011759">
    <property type="entry name" value="Cyt_c_oxidase_su2_TM_dom"/>
</dbReference>
<keyword evidence="10 15" id="KW-0186">Copper</keyword>
<dbReference type="Proteomes" id="UP000628854">
    <property type="component" value="Unassembled WGS sequence"/>
</dbReference>
<feature type="transmembrane region" description="Helical" evidence="16">
    <location>
        <begin position="43"/>
        <end position="67"/>
    </location>
</feature>
<dbReference type="PANTHER" id="PTHR22888:SF9">
    <property type="entry name" value="CYTOCHROME C OXIDASE SUBUNIT 2"/>
    <property type="match status" value="1"/>
</dbReference>
<dbReference type="Gene3D" id="1.10.287.90">
    <property type="match status" value="1"/>
</dbReference>
<evidence type="ECO:0000256" key="16">
    <source>
        <dbReference type="SAM" id="Phobius"/>
    </source>
</evidence>
<dbReference type="Gene3D" id="2.60.40.420">
    <property type="entry name" value="Cupredoxins - blue copper proteins"/>
    <property type="match status" value="1"/>
</dbReference>
<dbReference type="PROSITE" id="PS50999">
    <property type="entry name" value="COX2_TM"/>
    <property type="match status" value="1"/>
</dbReference>
<keyword evidence="17" id="KW-0732">Signal</keyword>
<dbReference type="PROSITE" id="PS50857">
    <property type="entry name" value="COX2_CUA"/>
    <property type="match status" value="1"/>
</dbReference>
<evidence type="ECO:0000256" key="1">
    <source>
        <dbReference type="ARBA" id="ARBA00004141"/>
    </source>
</evidence>
<keyword evidence="8 14" id="KW-0249">Electron transport</keyword>
<evidence type="ECO:0000256" key="3">
    <source>
        <dbReference type="ARBA" id="ARBA00022448"/>
    </source>
</evidence>